<keyword evidence="3" id="KW-0472">Membrane</keyword>
<dbReference type="Pfam" id="PF01073">
    <property type="entry name" value="3Beta_HSD"/>
    <property type="match status" value="1"/>
</dbReference>
<dbReference type="InterPro" id="IPR050177">
    <property type="entry name" value="Lipid_A_modif_metabolic_enz"/>
</dbReference>
<dbReference type="Gene3D" id="3.40.50.720">
    <property type="entry name" value="NAD(P)-binding Rossmann-like Domain"/>
    <property type="match status" value="1"/>
</dbReference>
<evidence type="ECO:0000256" key="2">
    <source>
        <dbReference type="ARBA" id="ARBA00023002"/>
    </source>
</evidence>
<keyword evidence="3" id="KW-0812">Transmembrane</keyword>
<evidence type="ECO:0000259" key="4">
    <source>
        <dbReference type="Pfam" id="PF01073"/>
    </source>
</evidence>
<name>A0A6G1MDV5_ORBOL</name>
<dbReference type="InterPro" id="IPR036291">
    <property type="entry name" value="NAD(P)-bd_dom_sf"/>
</dbReference>
<evidence type="ECO:0000256" key="1">
    <source>
        <dbReference type="ARBA" id="ARBA00009219"/>
    </source>
</evidence>
<reference evidence="5 6" key="1">
    <citation type="submission" date="2019-06" db="EMBL/GenBank/DDBJ databases">
        <authorList>
            <person name="Palmer J.M."/>
        </authorList>
    </citation>
    <scope>NUCLEOTIDE SEQUENCE [LARGE SCALE GENOMIC DNA]</scope>
    <source>
        <strain evidence="5 6">TWF191</strain>
    </source>
</reference>
<evidence type="ECO:0000313" key="5">
    <source>
        <dbReference type="EMBL" id="KAF3200402.1"/>
    </source>
</evidence>
<dbReference type="AlphaFoldDB" id="A0A6G1MDV5"/>
<dbReference type="PANTHER" id="PTHR43245:SF51">
    <property type="entry name" value="SHORT CHAIN DEHYDROGENASE_REDUCTASE FAMILY 42E, MEMBER 2"/>
    <property type="match status" value="1"/>
</dbReference>
<dbReference type="PANTHER" id="PTHR43245">
    <property type="entry name" value="BIFUNCTIONAL POLYMYXIN RESISTANCE PROTEIN ARNA"/>
    <property type="match status" value="1"/>
</dbReference>
<accession>A0A6G1MDV5</accession>
<dbReference type="Proteomes" id="UP000483672">
    <property type="component" value="Unassembled WGS sequence"/>
</dbReference>
<comment type="caution">
    <text evidence="5">The sequence shown here is derived from an EMBL/GenBank/DDBJ whole genome shotgun (WGS) entry which is preliminary data.</text>
</comment>
<dbReference type="GO" id="GO:0006694">
    <property type="term" value="P:steroid biosynthetic process"/>
    <property type="evidence" value="ECO:0007669"/>
    <property type="project" value="InterPro"/>
</dbReference>
<feature type="transmembrane region" description="Helical" evidence="3">
    <location>
        <begin position="12"/>
        <end position="32"/>
    </location>
</feature>
<feature type="domain" description="3-beta hydroxysteroid dehydrogenase/isomerase" evidence="4">
    <location>
        <begin position="15"/>
        <end position="290"/>
    </location>
</feature>
<evidence type="ECO:0000256" key="3">
    <source>
        <dbReference type="SAM" id="Phobius"/>
    </source>
</evidence>
<sequence length="375" mass="40442">MASLAPNQTPIASCLVIGGCGFLGSAIVNSLLQKHPKCRITAADIRLTNQLADSNVKYVTVDITDLSSITSVIENAKPEAVIHTASPVHGLGREIYMKVNVDGTKNVVKACEATGVKVMVYTSSAGVVFDGSPLVNVDETEPFPIIPYDAYNESKAIAETVALEANGSNGMLTTALRPAGIFGPGDRQLVPGFITVVKNRQTQWQLGNNTNLFDFTYIDNLAIAHVLAASVLLHQHATTGVTDPSVDQRKHLDGTSIFVTNGQPVYFWDFAKAIWCHYGVYNAGSIVLPRSGGLVIAGLAELFSKLMGREPGLTRFRVKFSCAHRYFDIRKAKDLLGYEPEVSLTEGLRRCIEWFKAEEEKTAAAAAAAAPAEKQ</sequence>
<proteinExistence type="inferred from homology"/>
<dbReference type="EMBL" id="WIPF01000196">
    <property type="protein sequence ID" value="KAF3200402.1"/>
    <property type="molecule type" value="Genomic_DNA"/>
</dbReference>
<keyword evidence="3" id="KW-1133">Transmembrane helix</keyword>
<keyword evidence="2" id="KW-0560">Oxidoreductase</keyword>
<dbReference type="GO" id="GO:0016616">
    <property type="term" value="F:oxidoreductase activity, acting on the CH-OH group of donors, NAD or NADP as acceptor"/>
    <property type="evidence" value="ECO:0007669"/>
    <property type="project" value="InterPro"/>
</dbReference>
<protein>
    <submittedName>
        <fullName evidence="5">Erg26, C-3 sterol dehydrogenase</fullName>
    </submittedName>
</protein>
<dbReference type="InterPro" id="IPR002225">
    <property type="entry name" value="3Beta_OHSteriod_DH/Estase"/>
</dbReference>
<comment type="similarity">
    <text evidence="1">Belongs to the 3-beta-HSD family.</text>
</comment>
<evidence type="ECO:0000313" key="6">
    <source>
        <dbReference type="Proteomes" id="UP000483672"/>
    </source>
</evidence>
<organism evidence="5 6">
    <name type="scientific">Orbilia oligospora</name>
    <name type="common">Nematode-trapping fungus</name>
    <name type="synonym">Arthrobotrys oligospora</name>
    <dbReference type="NCBI Taxonomy" id="2813651"/>
    <lineage>
        <taxon>Eukaryota</taxon>
        <taxon>Fungi</taxon>
        <taxon>Dikarya</taxon>
        <taxon>Ascomycota</taxon>
        <taxon>Pezizomycotina</taxon>
        <taxon>Orbiliomycetes</taxon>
        <taxon>Orbiliales</taxon>
        <taxon>Orbiliaceae</taxon>
        <taxon>Orbilia</taxon>
    </lineage>
</organism>
<dbReference type="SUPFAM" id="SSF51735">
    <property type="entry name" value="NAD(P)-binding Rossmann-fold domains"/>
    <property type="match status" value="1"/>
</dbReference>
<gene>
    <name evidence="5" type="primary">ERG26</name>
    <name evidence="5" type="ORF">TWF191_003742</name>
</gene>